<comment type="similarity">
    <text evidence="3">Belongs to the homogentisate dioxygenase family.</text>
</comment>
<evidence type="ECO:0000313" key="17">
    <source>
        <dbReference type="Proteomes" id="UP000054498"/>
    </source>
</evidence>
<dbReference type="EC" id="1.13.11.5" evidence="4"/>
<dbReference type="Proteomes" id="UP000054498">
    <property type="component" value="Unassembled WGS sequence"/>
</dbReference>
<protein>
    <recommendedName>
        <fullName evidence="4">homogentisate 1,2-dioxygenase</fullName>
        <ecNumber evidence="4">1.13.11.5</ecNumber>
    </recommendedName>
</protein>
<dbReference type="PANTHER" id="PTHR11056:SF0">
    <property type="entry name" value="HOMOGENTISATE 1,2-DIOXYGENASE"/>
    <property type="match status" value="1"/>
</dbReference>
<keyword evidence="10" id="KW-0585">Phenylalanine catabolism</keyword>
<dbReference type="GO" id="GO:0006572">
    <property type="term" value="P:L-tyrosine catabolic process"/>
    <property type="evidence" value="ECO:0007669"/>
    <property type="project" value="UniProtKB-KW"/>
</dbReference>
<evidence type="ECO:0000256" key="1">
    <source>
        <dbReference type="ARBA" id="ARBA00001962"/>
    </source>
</evidence>
<dbReference type="STRING" id="145388.A0A0D2N1Y0"/>
<feature type="binding site" evidence="12">
    <location>
        <position position="332"/>
    </location>
    <ligand>
        <name>homogentisate</name>
        <dbReference type="ChEBI" id="CHEBI:16169"/>
    </ligand>
</feature>
<comment type="cofactor">
    <cofactor evidence="1 12">
        <name>Fe cation</name>
        <dbReference type="ChEBI" id="CHEBI:24875"/>
    </cofactor>
</comment>
<dbReference type="Pfam" id="PF04209">
    <property type="entry name" value="HgmA_C"/>
    <property type="match status" value="1"/>
</dbReference>
<evidence type="ECO:0000256" key="5">
    <source>
        <dbReference type="ARBA" id="ARBA00022723"/>
    </source>
</evidence>
<dbReference type="InterPro" id="IPR046451">
    <property type="entry name" value="HgmA_C"/>
</dbReference>
<evidence type="ECO:0000256" key="13">
    <source>
        <dbReference type="SAM" id="MobiDB-lite"/>
    </source>
</evidence>
<accession>A0A0D2N1Y0</accession>
<feature type="binding site" evidence="12">
    <location>
        <position position="323"/>
    </location>
    <ligand>
        <name>Fe cation</name>
        <dbReference type="ChEBI" id="CHEBI:24875"/>
    </ligand>
</feature>
<dbReference type="RefSeq" id="XP_013899260.1">
    <property type="nucleotide sequence ID" value="XM_014043806.1"/>
</dbReference>
<reference evidence="16 17" key="1">
    <citation type="journal article" date="2013" name="BMC Genomics">
        <title>Reconstruction of the lipid metabolism for the microalga Monoraphidium neglectum from its genome sequence reveals characteristics suitable for biofuel production.</title>
        <authorList>
            <person name="Bogen C."/>
            <person name="Al-Dilaimi A."/>
            <person name="Albersmeier A."/>
            <person name="Wichmann J."/>
            <person name="Grundmann M."/>
            <person name="Rupp O."/>
            <person name="Lauersen K.J."/>
            <person name="Blifernez-Klassen O."/>
            <person name="Kalinowski J."/>
            <person name="Goesmann A."/>
            <person name="Mussgnug J.H."/>
            <person name="Kruse O."/>
        </authorList>
    </citation>
    <scope>NUCLEOTIDE SEQUENCE [LARGE SCALE GENOMIC DNA]</scope>
    <source>
        <strain evidence="16 17">SAG 48.87</strain>
    </source>
</reference>
<feature type="domain" description="Homogentisate 1,2-dioxygenase C-terminal" evidence="14">
    <location>
        <begin position="263"/>
        <end position="416"/>
    </location>
</feature>
<evidence type="ECO:0000256" key="6">
    <source>
        <dbReference type="ARBA" id="ARBA00022878"/>
    </source>
</evidence>
<evidence type="ECO:0000256" key="11">
    <source>
        <dbReference type="PIRSR" id="PIRSR605708-1"/>
    </source>
</evidence>
<dbReference type="InterPro" id="IPR014710">
    <property type="entry name" value="RmlC-like_jellyroll"/>
</dbReference>
<evidence type="ECO:0000259" key="14">
    <source>
        <dbReference type="Pfam" id="PF04209"/>
    </source>
</evidence>
<dbReference type="GO" id="GO:0004411">
    <property type="term" value="F:homogentisate 1,2-dioxygenase activity"/>
    <property type="evidence" value="ECO:0007669"/>
    <property type="project" value="UniProtKB-EC"/>
</dbReference>
<dbReference type="CDD" id="cd07000">
    <property type="entry name" value="cupin_HGO_N"/>
    <property type="match status" value="1"/>
</dbReference>
<dbReference type="GO" id="GO:0006559">
    <property type="term" value="P:L-phenylalanine catabolic process"/>
    <property type="evidence" value="ECO:0007669"/>
    <property type="project" value="UniProtKB-UniPathway"/>
</dbReference>
<keyword evidence="6" id="KW-0828">Tyrosine catabolism</keyword>
<dbReference type="GeneID" id="25740597"/>
<keyword evidence="8 16" id="KW-0560">Oxidoreductase</keyword>
<dbReference type="SUPFAM" id="SSF51182">
    <property type="entry name" value="RmlC-like cupins"/>
    <property type="match status" value="1"/>
</dbReference>
<evidence type="ECO:0000256" key="7">
    <source>
        <dbReference type="ARBA" id="ARBA00022964"/>
    </source>
</evidence>
<dbReference type="FunFam" id="2.60.120.10:FF:000034">
    <property type="entry name" value="Homogentisate 1,2-dioxygenase"/>
    <property type="match status" value="1"/>
</dbReference>
<feature type="active site" description="Proton acceptor" evidence="11">
    <location>
        <position position="274"/>
    </location>
</feature>
<dbReference type="KEGG" id="mng:MNEG_7721"/>
<keyword evidence="5 12" id="KW-0479">Metal-binding</keyword>
<organism evidence="16 17">
    <name type="scientific">Monoraphidium neglectum</name>
    <dbReference type="NCBI Taxonomy" id="145388"/>
    <lineage>
        <taxon>Eukaryota</taxon>
        <taxon>Viridiplantae</taxon>
        <taxon>Chlorophyta</taxon>
        <taxon>core chlorophytes</taxon>
        <taxon>Chlorophyceae</taxon>
        <taxon>CS clade</taxon>
        <taxon>Sphaeropleales</taxon>
        <taxon>Selenastraceae</taxon>
        <taxon>Monoraphidium</taxon>
    </lineage>
</organism>
<evidence type="ECO:0000256" key="8">
    <source>
        <dbReference type="ARBA" id="ARBA00023002"/>
    </source>
</evidence>
<feature type="domain" description="Homogentisate 1,2-dioxygenase N-terminal" evidence="15">
    <location>
        <begin position="16"/>
        <end position="261"/>
    </location>
</feature>
<gene>
    <name evidence="16" type="ORF">MNEG_7721</name>
</gene>
<dbReference type="PANTHER" id="PTHR11056">
    <property type="entry name" value="HOMOGENTISATE 1,2-DIOXYGENASE"/>
    <property type="match status" value="1"/>
</dbReference>
<dbReference type="EMBL" id="KK101614">
    <property type="protein sequence ID" value="KIZ00241.1"/>
    <property type="molecule type" value="Genomic_DNA"/>
</dbReference>
<evidence type="ECO:0000256" key="9">
    <source>
        <dbReference type="ARBA" id="ARBA00023004"/>
    </source>
</evidence>
<dbReference type="NCBIfam" id="TIGR01015">
    <property type="entry name" value="hmgA"/>
    <property type="match status" value="1"/>
</dbReference>
<feature type="binding site" evidence="12">
    <location>
        <position position="353"/>
    </location>
    <ligand>
        <name>Fe cation</name>
        <dbReference type="ChEBI" id="CHEBI:24875"/>
    </ligand>
</feature>
<evidence type="ECO:0000313" key="16">
    <source>
        <dbReference type="EMBL" id="KIZ00241.1"/>
    </source>
</evidence>
<dbReference type="InterPro" id="IPR011051">
    <property type="entry name" value="RmlC_Cupin_sf"/>
</dbReference>
<evidence type="ECO:0000256" key="2">
    <source>
        <dbReference type="ARBA" id="ARBA00004704"/>
    </source>
</evidence>
<dbReference type="Pfam" id="PF20510">
    <property type="entry name" value="HgmA_N"/>
    <property type="match status" value="1"/>
</dbReference>
<keyword evidence="7 16" id="KW-0223">Dioxygenase</keyword>
<dbReference type="OrthoDB" id="1689029at2759"/>
<dbReference type="UniPathway" id="UPA00139">
    <property type="reaction ID" value="UER00339"/>
</dbReference>
<name>A0A0D2N1Y0_9CHLO</name>
<evidence type="ECO:0000256" key="10">
    <source>
        <dbReference type="ARBA" id="ARBA00023232"/>
    </source>
</evidence>
<comment type="pathway">
    <text evidence="2">Amino-acid degradation; L-phenylalanine degradation; acetoacetate and fumarate from L-phenylalanine: step 4/6.</text>
</comment>
<evidence type="ECO:0000256" key="4">
    <source>
        <dbReference type="ARBA" id="ARBA00013127"/>
    </source>
</evidence>
<feature type="compositionally biased region" description="Low complexity" evidence="13">
    <location>
        <begin position="438"/>
        <end position="456"/>
    </location>
</feature>
<evidence type="ECO:0000256" key="3">
    <source>
        <dbReference type="ARBA" id="ARBA00007757"/>
    </source>
</evidence>
<evidence type="ECO:0000256" key="12">
    <source>
        <dbReference type="PIRSR" id="PIRSR605708-2"/>
    </source>
</evidence>
<keyword evidence="17" id="KW-1185">Reference proteome</keyword>
<dbReference type="InterPro" id="IPR005708">
    <property type="entry name" value="Homogentis_dOase"/>
</dbReference>
<dbReference type="GO" id="GO:0046872">
    <property type="term" value="F:metal ion binding"/>
    <property type="evidence" value="ECO:0007669"/>
    <property type="project" value="UniProtKB-KW"/>
</dbReference>
<feature type="binding site" evidence="12">
    <location>
        <position position="317"/>
    </location>
    <ligand>
        <name>Fe cation</name>
        <dbReference type="ChEBI" id="CHEBI:24875"/>
    </ligand>
</feature>
<dbReference type="Gene3D" id="2.60.120.10">
    <property type="entry name" value="Jelly Rolls"/>
    <property type="match status" value="1"/>
</dbReference>
<sequence>MCRELPPPLGGPPPCCQVCPYGLYAEQLSGCAFTVPRKAQQRSWLYRIRPSVTHEPFHPLNFPAETLTADFAQGVVTPNQLRWRPFAIPNEPVDFVRGLFTVCGAGSAGAKNGFAVHVYTATASMEDSCLANADGDMLIVPQQGGLRLLTEFGVLEVAPREVVVVQRGIRFSVELLDGPARGYVLEIFQGHFTLPDLGPIGANGLASPRDFMTPVAWFEERECHFTVMHKFEGQLFSAAQTFSPFNVVAWHGNYAPYKYDLTRFCPVNAVSFDHPDPCIFTVLTAQSDTPGVAVADFVIFPPRWTVAQHTFRPPYYHRNTMNEFMGLITGMYEAKRDGFLPGGASLHLCMTPHGPDTTTYEAAVSSEAEQPAHLGRDTLAFMFETSMTPRVTPAALGATNIDRDYYKCWVGLKSHFDRNWRPEGQGDNADAPLQNGEGVAPASAPPAGAANGVAAR</sequence>
<feature type="region of interest" description="Disordered" evidence="13">
    <location>
        <begin position="421"/>
        <end position="456"/>
    </location>
</feature>
<keyword evidence="9 12" id="KW-0408">Iron</keyword>
<dbReference type="GO" id="GO:0005737">
    <property type="term" value="C:cytoplasm"/>
    <property type="evidence" value="ECO:0007669"/>
    <property type="project" value="TreeGrafter"/>
</dbReference>
<proteinExistence type="inferred from homology"/>
<feature type="binding site" evidence="12">
    <location>
        <position position="353"/>
    </location>
    <ligand>
        <name>homogentisate</name>
        <dbReference type="ChEBI" id="CHEBI:16169"/>
    </ligand>
</feature>
<dbReference type="InterPro" id="IPR046452">
    <property type="entry name" value="HgmA_N"/>
</dbReference>
<evidence type="ECO:0000259" key="15">
    <source>
        <dbReference type="Pfam" id="PF20510"/>
    </source>
</evidence>
<dbReference type="AlphaFoldDB" id="A0A0D2N1Y0"/>